<sequence>MQNYIVVIGDIIESKDLEADDRKETQIKLEEQFKKMNRESGQLLSPYTITLGDEFQAVYRSSDHLFRDIWTIMAQIHPVQIRINISVGEITTEINREQSIGMDGPVFHVARDQIEEMKKEDILLTIATDNKQFDRLVNSSFRILSANLRAWNRNRLMILKKRYEEIDVKQIAGELELSEVAVYKNIRAGTLDAIQDLTDSITEIVNEMVNP</sequence>
<dbReference type="RefSeq" id="WP_101072541.1">
    <property type="nucleotide sequence ID" value="NZ_PISP01000001.1"/>
</dbReference>
<proteinExistence type="predicted"/>
<gene>
    <name evidence="1" type="ORF">CWD77_06495</name>
</gene>
<dbReference type="EMBL" id="PISP01000001">
    <property type="protein sequence ID" value="PKD45097.1"/>
    <property type="molecule type" value="Genomic_DNA"/>
</dbReference>
<reference evidence="1 2" key="1">
    <citation type="submission" date="2017-11" db="EMBL/GenBank/DDBJ databases">
        <title>Rhodohalobacter 15182 sp. nov., isolated from a salt lake.</title>
        <authorList>
            <person name="Han S."/>
        </authorList>
    </citation>
    <scope>NUCLEOTIDE SEQUENCE [LARGE SCALE GENOMIC DNA]</scope>
    <source>
        <strain evidence="1 2">15182</strain>
    </source>
</reference>
<keyword evidence="2" id="KW-1185">Reference proteome</keyword>
<evidence type="ECO:0008006" key="3">
    <source>
        <dbReference type="Google" id="ProtNLM"/>
    </source>
</evidence>
<dbReference type="Pfam" id="PF16264">
    <property type="entry name" value="SatD"/>
    <property type="match status" value="1"/>
</dbReference>
<comment type="caution">
    <text evidence="1">The sequence shown here is derived from an EMBL/GenBank/DDBJ whole genome shotgun (WGS) entry which is preliminary data.</text>
</comment>
<dbReference type="InterPro" id="IPR032580">
    <property type="entry name" value="SatD"/>
</dbReference>
<organism evidence="1 2">
    <name type="scientific">Rhodohalobacter barkolensis</name>
    <dbReference type="NCBI Taxonomy" id="2053187"/>
    <lineage>
        <taxon>Bacteria</taxon>
        <taxon>Pseudomonadati</taxon>
        <taxon>Balneolota</taxon>
        <taxon>Balneolia</taxon>
        <taxon>Balneolales</taxon>
        <taxon>Balneolaceae</taxon>
        <taxon>Rhodohalobacter</taxon>
    </lineage>
</organism>
<name>A0A2N0VLL8_9BACT</name>
<evidence type="ECO:0000313" key="1">
    <source>
        <dbReference type="EMBL" id="PKD45097.1"/>
    </source>
</evidence>
<protein>
    <recommendedName>
        <fullName evidence="3">SatD family (SatD)</fullName>
    </recommendedName>
</protein>
<dbReference type="AlphaFoldDB" id="A0A2N0VLL8"/>
<accession>A0A2N0VLL8</accession>
<dbReference type="OrthoDB" id="3197351at2"/>
<evidence type="ECO:0000313" key="2">
    <source>
        <dbReference type="Proteomes" id="UP000233398"/>
    </source>
</evidence>
<dbReference type="Proteomes" id="UP000233398">
    <property type="component" value="Unassembled WGS sequence"/>
</dbReference>